<dbReference type="EMBL" id="JH930725">
    <property type="protein sequence ID" value="EKM48798.1"/>
    <property type="molecule type" value="Genomic_DNA"/>
</dbReference>
<reference evidence="2 3" key="1">
    <citation type="journal article" date="2012" name="BMC Genomics">
        <title>Comparative genomics of the white-rot fungi, Phanerochaete carnosa and P. chrysosporium, to elucidate the genetic basis of the distinct wood types they colonize.</title>
        <authorList>
            <person name="Suzuki H."/>
            <person name="MacDonald J."/>
            <person name="Syed K."/>
            <person name="Salamov A."/>
            <person name="Hori C."/>
            <person name="Aerts A."/>
            <person name="Henrissat B."/>
            <person name="Wiebenga A."/>
            <person name="vanKuyk P.A."/>
            <person name="Barry K."/>
            <person name="Lindquist E."/>
            <person name="LaButti K."/>
            <person name="Lapidus A."/>
            <person name="Lucas S."/>
            <person name="Coutinho P."/>
            <person name="Gong Y."/>
            <person name="Samejima M."/>
            <person name="Mahadevan R."/>
            <person name="Abou-Zaid M."/>
            <person name="de Vries R.P."/>
            <person name="Igarashi K."/>
            <person name="Yadav J.S."/>
            <person name="Grigoriev I.V."/>
            <person name="Master E.R."/>
        </authorList>
    </citation>
    <scope>NUCLEOTIDE SEQUENCE [LARGE SCALE GENOMIC DNA]</scope>
    <source>
        <strain evidence="2 3">HHB-10118-sp</strain>
    </source>
</reference>
<name>K5VCL1_PHACS</name>
<dbReference type="RefSeq" id="XP_007402652.1">
    <property type="nucleotide sequence ID" value="XM_007402590.1"/>
</dbReference>
<evidence type="ECO:0000256" key="1">
    <source>
        <dbReference type="SAM" id="Phobius"/>
    </source>
</evidence>
<dbReference type="HOGENOM" id="CLU_2961570_0_0_1"/>
<dbReference type="AlphaFoldDB" id="K5VCL1"/>
<dbReference type="KEGG" id="pco:PHACADRAFT_266096"/>
<keyword evidence="3" id="KW-1185">Reference proteome</keyword>
<dbReference type="Proteomes" id="UP000008370">
    <property type="component" value="Unassembled WGS sequence"/>
</dbReference>
<protein>
    <submittedName>
        <fullName evidence="2">Uncharacterized protein</fullName>
    </submittedName>
</protein>
<keyword evidence="1" id="KW-0812">Transmembrane</keyword>
<sequence length="59" mass="6285">MAGGVADGRAFCATPAALRSEALTITLVVVVLFIDIIILDIFDLERPLIPPLVLHLGSR</sequence>
<keyword evidence="1" id="KW-1133">Transmembrane helix</keyword>
<proteinExistence type="predicted"/>
<organism evidence="2 3">
    <name type="scientific">Phanerochaete carnosa (strain HHB-10118-sp)</name>
    <name type="common">White-rot fungus</name>
    <name type="synonym">Peniophora carnosa</name>
    <dbReference type="NCBI Taxonomy" id="650164"/>
    <lineage>
        <taxon>Eukaryota</taxon>
        <taxon>Fungi</taxon>
        <taxon>Dikarya</taxon>
        <taxon>Basidiomycota</taxon>
        <taxon>Agaricomycotina</taxon>
        <taxon>Agaricomycetes</taxon>
        <taxon>Polyporales</taxon>
        <taxon>Phanerochaetaceae</taxon>
        <taxon>Phanerochaete</taxon>
    </lineage>
</organism>
<dbReference type="GeneID" id="18919299"/>
<dbReference type="InParanoid" id="K5VCL1"/>
<accession>K5VCL1</accession>
<feature type="transmembrane region" description="Helical" evidence="1">
    <location>
        <begin position="23"/>
        <end position="42"/>
    </location>
</feature>
<gene>
    <name evidence="2" type="ORF">PHACADRAFT_266096</name>
</gene>
<evidence type="ECO:0000313" key="2">
    <source>
        <dbReference type="EMBL" id="EKM48798.1"/>
    </source>
</evidence>
<keyword evidence="1" id="KW-0472">Membrane</keyword>
<evidence type="ECO:0000313" key="3">
    <source>
        <dbReference type="Proteomes" id="UP000008370"/>
    </source>
</evidence>